<evidence type="ECO:0008006" key="5">
    <source>
        <dbReference type="Google" id="ProtNLM"/>
    </source>
</evidence>
<dbReference type="SUPFAM" id="SSF52266">
    <property type="entry name" value="SGNH hydrolase"/>
    <property type="match status" value="1"/>
</dbReference>
<keyword evidence="4" id="KW-1185">Reference proteome</keyword>
<dbReference type="Gene3D" id="3.40.50.1110">
    <property type="entry name" value="SGNH hydrolase"/>
    <property type="match status" value="1"/>
</dbReference>
<dbReference type="InterPro" id="IPR037460">
    <property type="entry name" value="SEST-like"/>
</dbReference>
<feature type="disulfide bond" evidence="1">
    <location>
        <begin position="1196"/>
        <end position="1201"/>
    </location>
</feature>
<evidence type="ECO:0000313" key="3">
    <source>
        <dbReference type="EMBL" id="GES09544.1"/>
    </source>
</evidence>
<feature type="region of interest" description="Disordered" evidence="2">
    <location>
        <begin position="377"/>
        <end position="409"/>
    </location>
</feature>
<evidence type="ECO:0000256" key="1">
    <source>
        <dbReference type="PIRSR" id="PIRSR637460-2"/>
    </source>
</evidence>
<organism evidence="3 4">
    <name type="scientific">Acrocarpospora macrocephala</name>
    <dbReference type="NCBI Taxonomy" id="150177"/>
    <lineage>
        <taxon>Bacteria</taxon>
        <taxon>Bacillati</taxon>
        <taxon>Actinomycetota</taxon>
        <taxon>Actinomycetes</taxon>
        <taxon>Streptosporangiales</taxon>
        <taxon>Streptosporangiaceae</taxon>
        <taxon>Acrocarpospora</taxon>
    </lineage>
</organism>
<feature type="region of interest" description="Disordered" evidence="2">
    <location>
        <begin position="62"/>
        <end position="88"/>
    </location>
</feature>
<name>A0A5M3WKX2_9ACTN</name>
<dbReference type="GO" id="GO:0006629">
    <property type="term" value="P:lipid metabolic process"/>
    <property type="evidence" value="ECO:0007669"/>
    <property type="project" value="TreeGrafter"/>
</dbReference>
<comment type="caution">
    <text evidence="3">The sequence shown here is derived from an EMBL/GenBank/DDBJ whole genome shotgun (WGS) entry which is preliminary data.</text>
</comment>
<evidence type="ECO:0000313" key="4">
    <source>
        <dbReference type="Proteomes" id="UP000331127"/>
    </source>
</evidence>
<gene>
    <name evidence="3" type="ORF">Amac_031400</name>
</gene>
<dbReference type="PANTHER" id="PTHR37981">
    <property type="entry name" value="LIPASE 2"/>
    <property type="match status" value="1"/>
</dbReference>
<protein>
    <recommendedName>
        <fullName evidence="5">SGNH hydrolase-type esterase domain-containing protein</fullName>
    </recommendedName>
</protein>
<dbReference type="EMBL" id="BLAE01000016">
    <property type="protein sequence ID" value="GES09544.1"/>
    <property type="molecule type" value="Genomic_DNA"/>
</dbReference>
<proteinExistence type="predicted"/>
<dbReference type="Proteomes" id="UP000331127">
    <property type="component" value="Unassembled WGS sequence"/>
</dbReference>
<sequence>MLSGNAASALRRDGPVFAFSLRHPNPWSVMRHHRRRLLTGATIAACLTALITPANSALAAPTTAPTVQASPEPATAPGQDLDRSSVQPAQRDRVLGMNWQKSTDIAVTTSGDATGFHVLTATAATGYQWRTVATLTEPGMDTDQWIGNACLTGSGTKIVAVYAPRYFTNRDWLFSRGAFAAIIDAKTGAVTKLRDQVTLAYFNPGCGAGDTVALTQGVSEQRDTTRLLMVDTATKRVTRTVVATGQLTSAIPVGDTLVAADGARLVEVRNGGELKQLAATGSLPYDLHATADGGVAFAARDGASVKIQQYLGGRTRELASGQLGQLTVRPGSNGRVFLVGKADRRSALPQAVSLLDAPAAAGVSSEGGLAITAAARRGLRGGPGAPPIGEPGTGTQGDDKRGGSIEVPNAEPVDITARVVGTKADVAFEVRPGELLAPDAGSGLVANPRLALTLRPAGPAVTTAVTGTIDQGYTCAVPRNDPQVQVYQPHWRQVEWAVDQLVFKNRLNVWRTNGWKGSGLPGWNPQTEFPAPDLQGGGRIPVSIMFGILAQESNLWQAQRSVQEGETGNPLVGNYYGVNIYDNNPSNDWDVDFSKADCGYGISQQTDNMRKTGSSWSADKQKRVAIDYVTNIAAGMSTLASKWNQIWTDTNGLAKINNGDPSKIENWYLAVWAYNSGWHVKADAWGRDANNTPNNGAWGVGWLNNPANPSYRPDRHPFLNFNSYADAGHPQDWPYQEKVLGWAAWPIAKTYLNSAGNPVTEGGYNYAWWTTDDRRTSIVPIAPSTPSFVDVNAFCVPTSAGPDNNECQPEAGNFRGTCQRADSKCWWHLPKSWKSCPSECGNEASLRYDSTWASTERVEPTDQWTPCNTPGLPSVGGDTKEVLIVDDVTVPAIRGGCDNSQWTNHGTLSFEFNQDSAGRVPARADFQQLGNGFGGHEWFGYTRAWANNGNVMQVTGTWTLDRAINDWARVLVHIPKRRAETQQAPYTVDLGNNQVERRWLNQSREQNEWYNLGVFQFAGTPKVSLTNLNLEGDGSAAISWDAIAFQVLKKKPKHFVVAMGDSITSGEGVGNYYRETDFEYQTPRWNACRRSKDAWIRQSVLPNETQTIGQLADSFDPKLDFAFVACSGATMMDMTLPQPSWLPRPIGDWSDYRGDAEGRFREAAQLESGFLNQNTTLVALTIGANDTDWDDVILTCYVNTCGGGTYESELSDRMLETLNTGTPNVANLLQQIETKTIPQNRTNKAKIVLMGYPDVSGMNSSCSTFDPQAQATLVWASAYFAAEAADTVRILRDAGHEVSFADSIPAFRGHGVCDTVKWVNPVMFTRTGPGDFGDINHVFDGCLGDDGRCASRSSMHPTKTGATAYATVLNTHLRSPEVNYTGW</sequence>
<accession>A0A5M3WKX2</accession>
<keyword evidence="1" id="KW-1015">Disulfide bond</keyword>
<dbReference type="PANTHER" id="PTHR37981:SF1">
    <property type="entry name" value="SGNH HYDROLASE-TYPE ESTERASE DOMAIN-CONTAINING PROTEIN"/>
    <property type="match status" value="1"/>
</dbReference>
<feature type="disulfide bond" evidence="1">
    <location>
        <begin position="1088"/>
        <end position="1126"/>
    </location>
</feature>
<feature type="disulfide bond" evidence="1">
    <location>
        <begin position="1262"/>
        <end position="1313"/>
    </location>
</feature>
<evidence type="ECO:0000256" key="2">
    <source>
        <dbReference type="SAM" id="MobiDB-lite"/>
    </source>
</evidence>
<dbReference type="GO" id="GO:0016788">
    <property type="term" value="F:hydrolase activity, acting on ester bonds"/>
    <property type="evidence" value="ECO:0007669"/>
    <property type="project" value="InterPro"/>
</dbReference>
<dbReference type="InterPro" id="IPR036514">
    <property type="entry name" value="SGNH_hydro_sf"/>
</dbReference>
<reference evidence="3 4" key="1">
    <citation type="submission" date="2019-10" db="EMBL/GenBank/DDBJ databases">
        <title>Whole genome shotgun sequence of Acrocarpospora macrocephala NBRC 16266.</title>
        <authorList>
            <person name="Ichikawa N."/>
            <person name="Kimura A."/>
            <person name="Kitahashi Y."/>
            <person name="Komaki H."/>
            <person name="Oguchi A."/>
        </authorList>
    </citation>
    <scope>NUCLEOTIDE SEQUENCE [LARGE SCALE GENOMIC DNA]</scope>
    <source>
        <strain evidence="3 4">NBRC 16266</strain>
    </source>
</reference>